<dbReference type="Gene3D" id="3.30.1330.40">
    <property type="entry name" value="RutC-like"/>
    <property type="match status" value="1"/>
</dbReference>
<comment type="caution">
    <text evidence="2">The sequence shown here is derived from an EMBL/GenBank/DDBJ whole genome shotgun (WGS) entry which is preliminary data.</text>
</comment>
<reference evidence="2 3" key="1">
    <citation type="submission" date="2013-03" db="EMBL/GenBank/DDBJ databases">
        <title>The Genome Sequence of Capronia epimyces CBS 606.96.</title>
        <authorList>
            <consortium name="The Broad Institute Genomics Platform"/>
            <person name="Cuomo C."/>
            <person name="de Hoog S."/>
            <person name="Gorbushina A."/>
            <person name="Walker B."/>
            <person name="Young S.K."/>
            <person name="Zeng Q."/>
            <person name="Gargeya S."/>
            <person name="Fitzgerald M."/>
            <person name="Haas B."/>
            <person name="Abouelleil A."/>
            <person name="Allen A.W."/>
            <person name="Alvarado L."/>
            <person name="Arachchi H.M."/>
            <person name="Berlin A.M."/>
            <person name="Chapman S.B."/>
            <person name="Gainer-Dewar J."/>
            <person name="Goldberg J."/>
            <person name="Griggs A."/>
            <person name="Gujja S."/>
            <person name="Hansen M."/>
            <person name="Howarth C."/>
            <person name="Imamovic A."/>
            <person name="Ireland A."/>
            <person name="Larimer J."/>
            <person name="McCowan C."/>
            <person name="Murphy C."/>
            <person name="Pearson M."/>
            <person name="Poon T.W."/>
            <person name="Priest M."/>
            <person name="Roberts A."/>
            <person name="Saif S."/>
            <person name="Shea T."/>
            <person name="Sisk P."/>
            <person name="Sykes S."/>
            <person name="Wortman J."/>
            <person name="Nusbaum C."/>
            <person name="Birren B."/>
        </authorList>
    </citation>
    <scope>NUCLEOTIDE SEQUENCE [LARGE SCALE GENOMIC DNA]</scope>
    <source>
        <strain evidence="2 3">CBS 606.96</strain>
    </source>
</reference>
<gene>
    <name evidence="2" type="ORF">A1O3_08434</name>
</gene>
<dbReference type="InterPro" id="IPR035959">
    <property type="entry name" value="RutC-like_sf"/>
</dbReference>
<proteinExistence type="inferred from homology"/>
<dbReference type="NCBIfam" id="TIGR00004">
    <property type="entry name" value="Rid family detoxifying hydrolase"/>
    <property type="match status" value="1"/>
</dbReference>
<dbReference type="STRING" id="1182542.W9Y985"/>
<dbReference type="PANTHER" id="PTHR11803">
    <property type="entry name" value="2-IMINOBUTANOATE/2-IMINOPROPANOATE DEAMINASE RIDA"/>
    <property type="match status" value="1"/>
</dbReference>
<dbReference type="GO" id="GO:0019239">
    <property type="term" value="F:deaminase activity"/>
    <property type="evidence" value="ECO:0007669"/>
    <property type="project" value="TreeGrafter"/>
</dbReference>
<evidence type="ECO:0000313" key="2">
    <source>
        <dbReference type="EMBL" id="EXJ78934.1"/>
    </source>
</evidence>
<dbReference type="Pfam" id="PF01042">
    <property type="entry name" value="Ribonuc_L-PSP"/>
    <property type="match status" value="1"/>
</dbReference>
<dbReference type="GO" id="GO:0005829">
    <property type="term" value="C:cytosol"/>
    <property type="evidence" value="ECO:0007669"/>
    <property type="project" value="TreeGrafter"/>
</dbReference>
<dbReference type="CDD" id="cd00448">
    <property type="entry name" value="YjgF_YER057c_UK114_family"/>
    <property type="match status" value="1"/>
</dbReference>
<sequence>MGVSKVLTNKAPAPRGLLSQAIICNGMVYCSGATGVDPATNKLILGNAGDRTTQTLRNLAAVLEAAGSSIRNVVKVNVYLTSMDDFREMNAAYEQVFKYDPKPARTCVQVTAFPAKTDVEIDLIAAV</sequence>
<protein>
    <submittedName>
        <fullName evidence="2">Endoribonuclease L-PSP</fullName>
    </submittedName>
</protein>
<dbReference type="Proteomes" id="UP000019478">
    <property type="component" value="Unassembled WGS sequence"/>
</dbReference>
<accession>W9Y985</accession>
<dbReference type="InterPro" id="IPR006056">
    <property type="entry name" value="RidA"/>
</dbReference>
<comment type="similarity">
    <text evidence="1">Belongs to the RutC family.</text>
</comment>
<dbReference type="FunFam" id="3.30.1330.40:FF:000001">
    <property type="entry name" value="L-PSP family endoribonuclease"/>
    <property type="match status" value="1"/>
</dbReference>
<dbReference type="AlphaFoldDB" id="W9Y985"/>
<dbReference type="RefSeq" id="XP_007736722.1">
    <property type="nucleotide sequence ID" value="XM_007738532.1"/>
</dbReference>
<dbReference type="HOGENOM" id="CLU_100715_7_2_1"/>
<keyword evidence="3" id="KW-1185">Reference proteome</keyword>
<dbReference type="PANTHER" id="PTHR11803:SF42">
    <property type="entry name" value="MMF1"/>
    <property type="match status" value="1"/>
</dbReference>
<dbReference type="EMBL" id="AMGY01000008">
    <property type="protein sequence ID" value="EXJ78934.1"/>
    <property type="molecule type" value="Genomic_DNA"/>
</dbReference>
<organism evidence="2 3">
    <name type="scientific">Capronia epimyces CBS 606.96</name>
    <dbReference type="NCBI Taxonomy" id="1182542"/>
    <lineage>
        <taxon>Eukaryota</taxon>
        <taxon>Fungi</taxon>
        <taxon>Dikarya</taxon>
        <taxon>Ascomycota</taxon>
        <taxon>Pezizomycotina</taxon>
        <taxon>Eurotiomycetes</taxon>
        <taxon>Chaetothyriomycetidae</taxon>
        <taxon>Chaetothyriales</taxon>
        <taxon>Herpotrichiellaceae</taxon>
        <taxon>Capronia</taxon>
    </lineage>
</organism>
<dbReference type="InterPro" id="IPR006175">
    <property type="entry name" value="YjgF/YER057c/UK114"/>
</dbReference>
<dbReference type="GeneID" id="19172522"/>
<dbReference type="eggNOG" id="KOG2317">
    <property type="taxonomic scope" value="Eukaryota"/>
</dbReference>
<dbReference type="OrthoDB" id="309640at2759"/>
<dbReference type="SUPFAM" id="SSF55298">
    <property type="entry name" value="YjgF-like"/>
    <property type="match status" value="1"/>
</dbReference>
<evidence type="ECO:0000256" key="1">
    <source>
        <dbReference type="ARBA" id="ARBA00010552"/>
    </source>
</evidence>
<evidence type="ECO:0000313" key="3">
    <source>
        <dbReference type="Proteomes" id="UP000019478"/>
    </source>
</evidence>
<name>W9Y985_9EURO</name>
<dbReference type="GO" id="GO:0005739">
    <property type="term" value="C:mitochondrion"/>
    <property type="evidence" value="ECO:0007669"/>
    <property type="project" value="UniProtKB-ARBA"/>
</dbReference>